<reference evidence="2" key="1">
    <citation type="submission" date="2019-09" db="EMBL/GenBank/DDBJ databases">
        <authorList>
            <person name="Li J."/>
        </authorList>
    </citation>
    <scope>NUCLEOTIDE SEQUENCE [LARGE SCALE GENOMIC DNA]</scope>
    <source>
        <strain evidence="2">JCM 14732</strain>
    </source>
</reference>
<evidence type="ECO:0000256" key="1">
    <source>
        <dbReference type="SAM" id="Phobius"/>
    </source>
</evidence>
<organism evidence="2 3">
    <name type="scientific">Aeromicrobium ginsengisoli</name>
    <dbReference type="NCBI Taxonomy" id="363867"/>
    <lineage>
        <taxon>Bacteria</taxon>
        <taxon>Bacillati</taxon>
        <taxon>Actinomycetota</taxon>
        <taxon>Actinomycetes</taxon>
        <taxon>Propionibacteriales</taxon>
        <taxon>Nocardioidaceae</taxon>
        <taxon>Aeromicrobium</taxon>
    </lineage>
</organism>
<gene>
    <name evidence="2" type="ORF">ESP70_009360</name>
</gene>
<dbReference type="Proteomes" id="UP000380867">
    <property type="component" value="Unassembled WGS sequence"/>
</dbReference>
<accession>A0A5M4FE22</accession>
<evidence type="ECO:0000313" key="2">
    <source>
        <dbReference type="EMBL" id="KAA1397567.1"/>
    </source>
</evidence>
<keyword evidence="3" id="KW-1185">Reference proteome</keyword>
<protein>
    <submittedName>
        <fullName evidence="2">Uncharacterized protein</fullName>
    </submittedName>
</protein>
<keyword evidence="1" id="KW-0472">Membrane</keyword>
<name>A0A5M4FE22_9ACTN</name>
<comment type="caution">
    <text evidence="2">The sequence shown here is derived from an EMBL/GenBank/DDBJ whole genome shotgun (WGS) entry which is preliminary data.</text>
</comment>
<dbReference type="AlphaFoldDB" id="A0A5M4FE22"/>
<evidence type="ECO:0000313" key="3">
    <source>
        <dbReference type="Proteomes" id="UP000380867"/>
    </source>
</evidence>
<sequence length="61" mass="6052">MTALAICLIAVGAVASVLGVLRFVASRRQVLAPGEVARGNGLPLMLGGDAALIAGVLLLVL</sequence>
<keyword evidence="1" id="KW-0812">Transmembrane</keyword>
<dbReference type="EMBL" id="SDPQ02000002">
    <property type="protein sequence ID" value="KAA1397567.1"/>
    <property type="molecule type" value="Genomic_DNA"/>
</dbReference>
<proteinExistence type="predicted"/>
<feature type="transmembrane region" description="Helical" evidence="1">
    <location>
        <begin position="43"/>
        <end position="60"/>
    </location>
</feature>
<dbReference type="RefSeq" id="WP_149689015.1">
    <property type="nucleotide sequence ID" value="NZ_SDPQ02000002.1"/>
</dbReference>
<keyword evidence="1" id="KW-1133">Transmembrane helix</keyword>